<sequence>MPGEVVSLGGGALSDFHPGLGSGWSWNIEGQDPAVAVRGPAIVRFSLRCAGSVWGPSPTRVDGSGVSPQCSHLLVYAGRGPHHGAEHAGRPWPRSPYWPRVGSNFRRRADTPARRSAARRGRRRTGYLQGTYTRRGRTRDGSFLGQMTEGSRARS</sequence>
<reference evidence="2" key="1">
    <citation type="journal article" date="2022" name="bioRxiv">
        <title>Sequencing and chromosome-scale assembly of the giantPleurodeles waltlgenome.</title>
        <authorList>
            <person name="Brown T."/>
            <person name="Elewa A."/>
            <person name="Iarovenko S."/>
            <person name="Subramanian E."/>
            <person name="Araus A.J."/>
            <person name="Petzold A."/>
            <person name="Susuki M."/>
            <person name="Suzuki K.-i.T."/>
            <person name="Hayashi T."/>
            <person name="Toyoda A."/>
            <person name="Oliveira C."/>
            <person name="Osipova E."/>
            <person name="Leigh N.D."/>
            <person name="Simon A."/>
            <person name="Yun M.H."/>
        </authorList>
    </citation>
    <scope>NUCLEOTIDE SEQUENCE</scope>
    <source>
        <strain evidence="2">20211129_DDA</strain>
        <tissue evidence="2">Liver</tissue>
    </source>
</reference>
<comment type="caution">
    <text evidence="2">The sequence shown here is derived from an EMBL/GenBank/DDBJ whole genome shotgun (WGS) entry which is preliminary data.</text>
</comment>
<dbReference type="AlphaFoldDB" id="A0AAV7TXF2"/>
<name>A0AAV7TXF2_PLEWA</name>
<evidence type="ECO:0000313" key="3">
    <source>
        <dbReference type="Proteomes" id="UP001066276"/>
    </source>
</evidence>
<keyword evidence="3" id="KW-1185">Reference proteome</keyword>
<accession>A0AAV7TXF2</accession>
<feature type="compositionally biased region" description="Basic residues" evidence="1">
    <location>
        <begin position="116"/>
        <end position="125"/>
    </location>
</feature>
<dbReference type="EMBL" id="JANPWB010000006">
    <property type="protein sequence ID" value="KAJ1181444.1"/>
    <property type="molecule type" value="Genomic_DNA"/>
</dbReference>
<feature type="region of interest" description="Disordered" evidence="1">
    <location>
        <begin position="81"/>
        <end position="155"/>
    </location>
</feature>
<protein>
    <submittedName>
        <fullName evidence="2">Uncharacterized protein</fullName>
    </submittedName>
</protein>
<proteinExistence type="predicted"/>
<gene>
    <name evidence="2" type="ORF">NDU88_006651</name>
</gene>
<dbReference type="Proteomes" id="UP001066276">
    <property type="component" value="Chromosome 3_2"/>
</dbReference>
<evidence type="ECO:0000256" key="1">
    <source>
        <dbReference type="SAM" id="MobiDB-lite"/>
    </source>
</evidence>
<evidence type="ECO:0000313" key="2">
    <source>
        <dbReference type="EMBL" id="KAJ1181444.1"/>
    </source>
</evidence>
<organism evidence="2 3">
    <name type="scientific">Pleurodeles waltl</name>
    <name type="common">Iberian ribbed newt</name>
    <dbReference type="NCBI Taxonomy" id="8319"/>
    <lineage>
        <taxon>Eukaryota</taxon>
        <taxon>Metazoa</taxon>
        <taxon>Chordata</taxon>
        <taxon>Craniata</taxon>
        <taxon>Vertebrata</taxon>
        <taxon>Euteleostomi</taxon>
        <taxon>Amphibia</taxon>
        <taxon>Batrachia</taxon>
        <taxon>Caudata</taxon>
        <taxon>Salamandroidea</taxon>
        <taxon>Salamandridae</taxon>
        <taxon>Pleurodelinae</taxon>
        <taxon>Pleurodeles</taxon>
    </lineage>
</organism>